<feature type="region of interest" description="Disordered" evidence="1">
    <location>
        <begin position="1"/>
        <end position="35"/>
    </location>
</feature>
<sequence>MKGKAAREQAPDSRKERRRTTDREAQRASRARTKKRIEELESTIESLLVGQADDRVKSLSDQLEQQRQINKELMASLGNIQKIVSHTFPTEAPSSPNLSGSDEQPGRTYLAEPSPEGQQWPRNFEHLHEAEKIRSQSGSTLAETVILPTNASDPDPPESTVPKIHCVAEIHHSNDPEPILPTPKDTRKNAVQKPHVRLKAWEVVEAAMFQVLEMIRKDDTFDTHFDADIVNRAVLYGWSEVEAMYTLDVGWKFFQQIDQYLFFQCGPVARLAILRSLRNELIRKTHIDKLRDVIPTYMEARPAVNMVEHPVLVDFLVWPDLRDHMLLSPSTYSPNKFAKFFSKSVRFLWSDSLNDIWTMDHNTGQYQFSAMFNDRFQDAHSWALSVDFFVHFPQLIGVVPIYNAIPRSLQYPVSMASLSETPKVVDVSENNLHTMLWNNDFTTSGI</sequence>
<dbReference type="CDD" id="cd14688">
    <property type="entry name" value="bZIP_YAP"/>
    <property type="match status" value="1"/>
</dbReference>
<dbReference type="Proteomes" id="UP000799302">
    <property type="component" value="Unassembled WGS sequence"/>
</dbReference>
<dbReference type="Pfam" id="PF11905">
    <property type="entry name" value="DUF3425"/>
    <property type="match status" value="1"/>
</dbReference>
<dbReference type="EMBL" id="MU004235">
    <property type="protein sequence ID" value="KAF2669624.1"/>
    <property type="molecule type" value="Genomic_DNA"/>
</dbReference>
<name>A0A6A6UFH0_9PEZI</name>
<dbReference type="PANTHER" id="PTHR37012:SF7">
    <property type="entry name" value="B-ZIP TRANSCRIPTION FACTOR (EUROFUNG)-RELATED"/>
    <property type="match status" value="1"/>
</dbReference>
<evidence type="ECO:0008006" key="4">
    <source>
        <dbReference type="Google" id="ProtNLM"/>
    </source>
</evidence>
<proteinExistence type="predicted"/>
<reference evidence="2" key="1">
    <citation type="journal article" date="2020" name="Stud. Mycol.">
        <title>101 Dothideomycetes genomes: a test case for predicting lifestyles and emergence of pathogens.</title>
        <authorList>
            <person name="Haridas S."/>
            <person name="Albert R."/>
            <person name="Binder M."/>
            <person name="Bloem J."/>
            <person name="Labutti K."/>
            <person name="Salamov A."/>
            <person name="Andreopoulos B."/>
            <person name="Baker S."/>
            <person name="Barry K."/>
            <person name="Bills G."/>
            <person name="Bluhm B."/>
            <person name="Cannon C."/>
            <person name="Castanera R."/>
            <person name="Culley D."/>
            <person name="Daum C."/>
            <person name="Ezra D."/>
            <person name="Gonzalez J."/>
            <person name="Henrissat B."/>
            <person name="Kuo A."/>
            <person name="Liang C."/>
            <person name="Lipzen A."/>
            <person name="Lutzoni F."/>
            <person name="Magnuson J."/>
            <person name="Mondo S."/>
            <person name="Nolan M."/>
            <person name="Ohm R."/>
            <person name="Pangilinan J."/>
            <person name="Park H.-J."/>
            <person name="Ramirez L."/>
            <person name="Alfaro M."/>
            <person name="Sun H."/>
            <person name="Tritt A."/>
            <person name="Yoshinaga Y."/>
            <person name="Zwiers L.-H."/>
            <person name="Turgeon B."/>
            <person name="Goodwin S."/>
            <person name="Spatafora J."/>
            <person name="Crous P."/>
            <person name="Grigoriev I."/>
        </authorList>
    </citation>
    <scope>NUCLEOTIDE SEQUENCE</scope>
    <source>
        <strain evidence="2">CBS 115976</strain>
    </source>
</reference>
<feature type="compositionally biased region" description="Basic and acidic residues" evidence="1">
    <location>
        <begin position="1"/>
        <end position="27"/>
    </location>
</feature>
<evidence type="ECO:0000313" key="3">
    <source>
        <dbReference type="Proteomes" id="UP000799302"/>
    </source>
</evidence>
<evidence type="ECO:0000256" key="1">
    <source>
        <dbReference type="SAM" id="MobiDB-lite"/>
    </source>
</evidence>
<organism evidence="2 3">
    <name type="scientific">Microthyrium microscopicum</name>
    <dbReference type="NCBI Taxonomy" id="703497"/>
    <lineage>
        <taxon>Eukaryota</taxon>
        <taxon>Fungi</taxon>
        <taxon>Dikarya</taxon>
        <taxon>Ascomycota</taxon>
        <taxon>Pezizomycotina</taxon>
        <taxon>Dothideomycetes</taxon>
        <taxon>Dothideomycetes incertae sedis</taxon>
        <taxon>Microthyriales</taxon>
        <taxon>Microthyriaceae</taxon>
        <taxon>Microthyrium</taxon>
    </lineage>
</organism>
<feature type="compositionally biased region" description="Polar residues" evidence="1">
    <location>
        <begin position="88"/>
        <end position="102"/>
    </location>
</feature>
<accession>A0A6A6UFH0</accession>
<dbReference type="AlphaFoldDB" id="A0A6A6UFH0"/>
<dbReference type="PANTHER" id="PTHR37012">
    <property type="entry name" value="B-ZIP TRANSCRIPTION FACTOR (EUROFUNG)-RELATED"/>
    <property type="match status" value="1"/>
</dbReference>
<gene>
    <name evidence="2" type="ORF">BT63DRAFT_455604</name>
</gene>
<feature type="region of interest" description="Disordered" evidence="1">
    <location>
        <begin position="88"/>
        <end position="118"/>
    </location>
</feature>
<keyword evidence="3" id="KW-1185">Reference proteome</keyword>
<dbReference type="OrthoDB" id="5086080at2759"/>
<protein>
    <recommendedName>
        <fullName evidence="4">BZIP domain-containing protein</fullName>
    </recommendedName>
</protein>
<dbReference type="InterPro" id="IPR021833">
    <property type="entry name" value="DUF3425"/>
</dbReference>
<evidence type="ECO:0000313" key="2">
    <source>
        <dbReference type="EMBL" id="KAF2669624.1"/>
    </source>
</evidence>